<dbReference type="AlphaFoldDB" id="A0A6C0LMI8"/>
<reference evidence="2" key="1">
    <citation type="journal article" date="2020" name="Nature">
        <title>Giant virus diversity and host interactions through global metagenomics.</title>
        <authorList>
            <person name="Schulz F."/>
            <person name="Roux S."/>
            <person name="Paez-Espino D."/>
            <person name="Jungbluth S."/>
            <person name="Walsh D.A."/>
            <person name="Denef V.J."/>
            <person name="McMahon K.D."/>
            <person name="Konstantinidis K.T."/>
            <person name="Eloe-Fadrosh E.A."/>
            <person name="Kyrpides N.C."/>
            <person name="Woyke T."/>
        </authorList>
    </citation>
    <scope>NUCLEOTIDE SEQUENCE</scope>
    <source>
        <strain evidence="2">GVMAG-M-3300027963-41</strain>
    </source>
</reference>
<organism evidence="2">
    <name type="scientific">viral metagenome</name>
    <dbReference type="NCBI Taxonomy" id="1070528"/>
    <lineage>
        <taxon>unclassified sequences</taxon>
        <taxon>metagenomes</taxon>
        <taxon>organismal metagenomes</taxon>
    </lineage>
</organism>
<keyword evidence="1" id="KW-0472">Membrane</keyword>
<sequence>MNPHFRPMALDHLSYNINRLIVCGEYGWHDVYHSLLHSCYSQPDASYWFQAAFELWRNTAMLVILTTTVLFAFVFMSLAANGIVWLITEGVKYAYNAVTATLHTPQRITLQNKSQNN</sequence>
<keyword evidence="1" id="KW-1133">Transmembrane helix</keyword>
<name>A0A6C0LMI8_9ZZZZ</name>
<feature type="transmembrane region" description="Helical" evidence="1">
    <location>
        <begin position="62"/>
        <end position="87"/>
    </location>
</feature>
<evidence type="ECO:0000313" key="2">
    <source>
        <dbReference type="EMBL" id="QHU31773.1"/>
    </source>
</evidence>
<proteinExistence type="predicted"/>
<protein>
    <submittedName>
        <fullName evidence="2">Uncharacterized protein</fullName>
    </submittedName>
</protein>
<accession>A0A6C0LMI8</accession>
<keyword evidence="1" id="KW-0812">Transmembrane</keyword>
<dbReference type="EMBL" id="MN740532">
    <property type="protein sequence ID" value="QHU31773.1"/>
    <property type="molecule type" value="Genomic_DNA"/>
</dbReference>
<evidence type="ECO:0000256" key="1">
    <source>
        <dbReference type="SAM" id="Phobius"/>
    </source>
</evidence>